<proteinExistence type="inferred from homology"/>
<dbReference type="AlphaFoldDB" id="A0A1P8UZ45"/>
<keyword evidence="5 10" id="KW-0819">tRNA processing</keyword>
<dbReference type="InterPro" id="IPR018022">
    <property type="entry name" value="IPT"/>
</dbReference>
<dbReference type="GO" id="GO:0005524">
    <property type="term" value="F:ATP binding"/>
    <property type="evidence" value="ECO:0007669"/>
    <property type="project" value="UniProtKB-UniRule"/>
</dbReference>
<protein>
    <recommendedName>
        <fullName evidence="10">tRNA dimethylallyltransferase</fullName>
        <ecNumber evidence="10">2.5.1.75</ecNumber>
    </recommendedName>
    <alternativeName>
        <fullName evidence="10">Dimethylallyl diphosphate:tRNA dimethylallyltransferase</fullName>
        <shortName evidence="10">DMAPP:tRNA dimethylallyltransferase</shortName>
        <shortName evidence="10">DMATase</shortName>
    </alternativeName>
    <alternativeName>
        <fullName evidence="10">Isopentenyl-diphosphate:tRNA isopentenyltransferase</fullName>
        <shortName evidence="10">IPP transferase</shortName>
        <shortName evidence="10">IPPT</shortName>
        <shortName evidence="10">IPTase</shortName>
    </alternativeName>
</protein>
<keyword evidence="7 10" id="KW-0067">ATP-binding</keyword>
<evidence type="ECO:0000256" key="10">
    <source>
        <dbReference type="HAMAP-Rule" id="MF_00185"/>
    </source>
</evidence>
<reference evidence="14 15" key="1">
    <citation type="submission" date="2016-04" db="EMBL/GenBank/DDBJ databases">
        <title>Deep-sea bacteria in the southern Pacific.</title>
        <authorList>
            <person name="Tang K."/>
        </authorList>
    </citation>
    <scope>NUCLEOTIDE SEQUENCE [LARGE SCALE GENOMIC DNA]</scope>
    <source>
        <strain evidence="14 15">JLT2014</strain>
    </source>
</reference>
<dbReference type="CDD" id="cd02019">
    <property type="entry name" value="NK"/>
    <property type="match status" value="1"/>
</dbReference>
<dbReference type="Proteomes" id="UP000187059">
    <property type="component" value="Chromosome"/>
</dbReference>
<dbReference type="GO" id="GO:0052381">
    <property type="term" value="F:tRNA dimethylallyltransferase activity"/>
    <property type="evidence" value="ECO:0007669"/>
    <property type="project" value="UniProtKB-UniRule"/>
</dbReference>
<comment type="subunit">
    <text evidence="10">Monomer.</text>
</comment>
<dbReference type="InterPro" id="IPR027417">
    <property type="entry name" value="P-loop_NTPase"/>
</dbReference>
<evidence type="ECO:0000256" key="1">
    <source>
        <dbReference type="ARBA" id="ARBA00001946"/>
    </source>
</evidence>
<keyword evidence="8 10" id="KW-0460">Magnesium</keyword>
<dbReference type="PANTHER" id="PTHR11088:SF60">
    <property type="entry name" value="TRNA DIMETHYLALLYLTRANSFERASE"/>
    <property type="match status" value="1"/>
</dbReference>
<dbReference type="KEGG" id="paby:Ga0080574_TMP4302"/>
<feature type="binding site" evidence="10">
    <location>
        <begin position="41"/>
        <end position="46"/>
    </location>
    <ligand>
        <name>substrate</name>
    </ligand>
</feature>
<name>A0A1P8UZ45_9RHOB</name>
<dbReference type="PANTHER" id="PTHR11088">
    <property type="entry name" value="TRNA DIMETHYLALLYLTRANSFERASE"/>
    <property type="match status" value="1"/>
</dbReference>
<comment type="similarity">
    <text evidence="3 10 13">Belongs to the IPP transferase family.</text>
</comment>
<dbReference type="NCBIfam" id="TIGR00174">
    <property type="entry name" value="miaA"/>
    <property type="match status" value="1"/>
</dbReference>
<dbReference type="Gene3D" id="1.10.20.140">
    <property type="match status" value="1"/>
</dbReference>
<dbReference type="HAMAP" id="MF_00185">
    <property type="entry name" value="IPP_trans"/>
    <property type="match status" value="1"/>
</dbReference>
<evidence type="ECO:0000256" key="13">
    <source>
        <dbReference type="RuleBase" id="RU003785"/>
    </source>
</evidence>
<evidence type="ECO:0000256" key="8">
    <source>
        <dbReference type="ARBA" id="ARBA00022842"/>
    </source>
</evidence>
<evidence type="ECO:0000256" key="11">
    <source>
        <dbReference type="RuleBase" id="RU003783"/>
    </source>
</evidence>
<evidence type="ECO:0000256" key="7">
    <source>
        <dbReference type="ARBA" id="ARBA00022840"/>
    </source>
</evidence>
<evidence type="ECO:0000313" key="15">
    <source>
        <dbReference type="Proteomes" id="UP000187059"/>
    </source>
</evidence>
<accession>A0A1P8UZ45</accession>
<dbReference type="EC" id="2.5.1.75" evidence="10"/>
<dbReference type="STRING" id="1250539.Ga0080574_TMP4302"/>
<keyword evidence="6 10" id="KW-0547">Nucleotide-binding</keyword>
<comment type="caution">
    <text evidence="10">Lacks conserved residue(s) required for the propagation of feature annotation.</text>
</comment>
<dbReference type="InterPro" id="IPR039657">
    <property type="entry name" value="Dimethylallyltransferase"/>
</dbReference>
<dbReference type="SUPFAM" id="SSF52540">
    <property type="entry name" value="P-loop containing nucleoside triphosphate hydrolases"/>
    <property type="match status" value="1"/>
</dbReference>
<comment type="catalytic activity">
    <reaction evidence="9 10 11">
        <text>adenosine(37) in tRNA + dimethylallyl diphosphate = N(6)-dimethylallyladenosine(37) in tRNA + diphosphate</text>
        <dbReference type="Rhea" id="RHEA:26482"/>
        <dbReference type="Rhea" id="RHEA-COMP:10162"/>
        <dbReference type="Rhea" id="RHEA-COMP:10375"/>
        <dbReference type="ChEBI" id="CHEBI:33019"/>
        <dbReference type="ChEBI" id="CHEBI:57623"/>
        <dbReference type="ChEBI" id="CHEBI:74411"/>
        <dbReference type="ChEBI" id="CHEBI:74415"/>
        <dbReference type="EC" id="2.5.1.75"/>
    </reaction>
</comment>
<evidence type="ECO:0000256" key="3">
    <source>
        <dbReference type="ARBA" id="ARBA00005842"/>
    </source>
</evidence>
<evidence type="ECO:0000256" key="4">
    <source>
        <dbReference type="ARBA" id="ARBA00022679"/>
    </source>
</evidence>
<feature type="site" description="Interaction with substrate tRNA" evidence="10">
    <location>
        <position position="126"/>
    </location>
</feature>
<evidence type="ECO:0000313" key="14">
    <source>
        <dbReference type="EMBL" id="APZ54636.1"/>
    </source>
</evidence>
<comment type="cofactor">
    <cofactor evidence="1 10">
        <name>Mg(2+)</name>
        <dbReference type="ChEBI" id="CHEBI:18420"/>
    </cofactor>
</comment>
<keyword evidence="4 10" id="KW-0808">Transferase</keyword>
<feature type="site" description="Interaction with substrate tRNA" evidence="10">
    <location>
        <position position="148"/>
    </location>
</feature>
<evidence type="ECO:0000256" key="9">
    <source>
        <dbReference type="ARBA" id="ARBA00049563"/>
    </source>
</evidence>
<evidence type="ECO:0000256" key="12">
    <source>
        <dbReference type="RuleBase" id="RU003784"/>
    </source>
</evidence>
<feature type="binding site" evidence="10">
    <location>
        <begin position="39"/>
        <end position="46"/>
    </location>
    <ligand>
        <name>ATP</name>
        <dbReference type="ChEBI" id="CHEBI:30616"/>
    </ligand>
</feature>
<evidence type="ECO:0000256" key="6">
    <source>
        <dbReference type="ARBA" id="ARBA00022741"/>
    </source>
</evidence>
<dbReference type="EMBL" id="CP015093">
    <property type="protein sequence ID" value="APZ54636.1"/>
    <property type="molecule type" value="Genomic_DNA"/>
</dbReference>
<sequence>MAENLCGCNAAAEGAKEGAVADILTRLAPDPRRPVLIAGPTASGKSALALEIAENQGGVIVNADAIQVFSDWRVLTARPSEAEELRAPHRLYGHVPGDHAYSVGEWLRDLVPLLAGPERPIIVGGTGLYFTALTEGLAEIPATPPEIRAEAMARLEAGELAAMVAELDPETRARIDLANPMRVQRAWEVLRATGRGIAAWQAETPPPLLPLAEAQPILFDAPKDWLDTRIETRFRKMLRSGALDEARANLPDWSPALPSAKAIGAAELMAHLRGEMPLDEVTTRATVLTRQFAKRQRTWFRARMKGWPTLSPAEVGA</sequence>
<organism evidence="14 15">
    <name type="scientific">Salipiger abyssi</name>
    <dbReference type="NCBI Taxonomy" id="1250539"/>
    <lineage>
        <taxon>Bacteria</taxon>
        <taxon>Pseudomonadati</taxon>
        <taxon>Pseudomonadota</taxon>
        <taxon>Alphaproteobacteria</taxon>
        <taxon>Rhodobacterales</taxon>
        <taxon>Roseobacteraceae</taxon>
        <taxon>Salipiger</taxon>
    </lineage>
</organism>
<evidence type="ECO:0000256" key="5">
    <source>
        <dbReference type="ARBA" id="ARBA00022694"/>
    </source>
</evidence>
<dbReference type="Pfam" id="PF01715">
    <property type="entry name" value="IPPT"/>
    <property type="match status" value="1"/>
</dbReference>
<keyword evidence="15" id="KW-1185">Reference proteome</keyword>
<evidence type="ECO:0000256" key="2">
    <source>
        <dbReference type="ARBA" id="ARBA00003213"/>
    </source>
</evidence>
<dbReference type="Gene3D" id="3.40.50.300">
    <property type="entry name" value="P-loop containing nucleotide triphosphate hydrolases"/>
    <property type="match status" value="1"/>
</dbReference>
<dbReference type="GO" id="GO:0006400">
    <property type="term" value="P:tRNA modification"/>
    <property type="evidence" value="ECO:0007669"/>
    <property type="project" value="TreeGrafter"/>
</dbReference>
<comment type="function">
    <text evidence="2 10 12">Catalyzes the transfer of a dimethylallyl group onto the adenine at position 37 in tRNAs that read codons beginning with uridine, leading to the formation of N6-(dimethylallyl)adenosine (i(6)A).</text>
</comment>
<gene>
    <name evidence="10" type="primary">miaA</name>
    <name evidence="14" type="ORF">Ga0080574_TMP4302</name>
</gene>